<comment type="caution">
    <text evidence="3">The sequence shown here is derived from an EMBL/GenBank/DDBJ whole genome shotgun (WGS) entry which is preliminary data.</text>
</comment>
<comment type="similarity">
    <text evidence="1">Belongs to the beta-lactamase family.</text>
</comment>
<dbReference type="InterPro" id="IPR051478">
    <property type="entry name" value="Beta-lactamase-like_AB/R"/>
</dbReference>
<dbReference type="InterPro" id="IPR012338">
    <property type="entry name" value="Beta-lactam/transpept-like"/>
</dbReference>
<dbReference type="PANTHER" id="PTHR22935:SF95">
    <property type="entry name" value="BETA-LACTAMASE-LIKE 1-RELATED"/>
    <property type="match status" value="1"/>
</dbReference>
<dbReference type="Pfam" id="PF00144">
    <property type="entry name" value="Beta-lactamase"/>
    <property type="match status" value="1"/>
</dbReference>
<dbReference type="PANTHER" id="PTHR22935">
    <property type="entry name" value="PENICILLIN-BINDING PROTEIN"/>
    <property type="match status" value="1"/>
</dbReference>
<dbReference type="InterPro" id="IPR001466">
    <property type="entry name" value="Beta-lactam-related"/>
</dbReference>
<protein>
    <submittedName>
        <fullName evidence="3">Beta-lactamase family protein</fullName>
    </submittedName>
</protein>
<evidence type="ECO:0000256" key="1">
    <source>
        <dbReference type="ARBA" id="ARBA00038473"/>
    </source>
</evidence>
<sequence length="371" mass="41011">MLKLDIETIVEPFVSKKRNINLVVGVINGDLHSILSFTGFSEPSSSTPDGDTLFEIGSITKVFTSTLLSILVEDGQLELKDFIGNLITKYEHLPRNITLESLATHTSGLPRLPSNLMKSAQKDPENPYAAYTIENLDEYLRSYDGKNVKTLGTISYSNLGVGLLGHILAHHLEMSYEEAIVSRICNPLTLSNTRITLTDEQQARLAIGRSSKGQPVKNWDLPTFAAAGALRSTANDLLKFLAANLKPNQTPFEQAINNMHKIRCEQFPPVEGIPKLLSGVMKLFPNEPLVLTQHRGIALGWFITHLPSVQKDVYWHNGGTGGYRSFYGFVKDTCTGVVILSNHANGIFEMLNKYSVDTIGLKILEKINSNN</sequence>
<organism evidence="3">
    <name type="scientific">Symploca sp. SIO1C4</name>
    <dbReference type="NCBI Taxonomy" id="2607765"/>
    <lineage>
        <taxon>Bacteria</taxon>
        <taxon>Bacillati</taxon>
        <taxon>Cyanobacteriota</taxon>
        <taxon>Cyanophyceae</taxon>
        <taxon>Coleofasciculales</taxon>
        <taxon>Coleofasciculaceae</taxon>
        <taxon>Symploca</taxon>
    </lineage>
</organism>
<accession>A0A6B3N7H8</accession>
<dbReference type="AlphaFoldDB" id="A0A6B3N7H8"/>
<dbReference type="EMBL" id="JAAHFQ010000110">
    <property type="protein sequence ID" value="NER27550.1"/>
    <property type="molecule type" value="Genomic_DNA"/>
</dbReference>
<dbReference type="SUPFAM" id="SSF56601">
    <property type="entry name" value="beta-lactamase/transpeptidase-like"/>
    <property type="match status" value="1"/>
</dbReference>
<feature type="domain" description="Beta-lactamase-related" evidence="2">
    <location>
        <begin position="10"/>
        <end position="347"/>
    </location>
</feature>
<gene>
    <name evidence="3" type="ORF">F6J89_07920</name>
</gene>
<evidence type="ECO:0000259" key="2">
    <source>
        <dbReference type="Pfam" id="PF00144"/>
    </source>
</evidence>
<evidence type="ECO:0000313" key="3">
    <source>
        <dbReference type="EMBL" id="NER27550.1"/>
    </source>
</evidence>
<dbReference type="Gene3D" id="3.40.710.10">
    <property type="entry name" value="DD-peptidase/beta-lactamase superfamily"/>
    <property type="match status" value="1"/>
</dbReference>
<name>A0A6B3N7H8_9CYAN</name>
<proteinExistence type="inferred from homology"/>
<reference evidence="3" key="1">
    <citation type="submission" date="2019-11" db="EMBL/GenBank/DDBJ databases">
        <title>Genomic insights into an expanded diversity of filamentous marine cyanobacteria reveals the extraordinary biosynthetic potential of Moorea and Okeania.</title>
        <authorList>
            <person name="Ferreira Leao T."/>
            <person name="Wang M."/>
            <person name="Moss N."/>
            <person name="Da Silva R."/>
            <person name="Sanders J."/>
            <person name="Nurk S."/>
            <person name="Gurevich A."/>
            <person name="Humphrey G."/>
            <person name="Reher R."/>
            <person name="Zhu Q."/>
            <person name="Belda-Ferre P."/>
            <person name="Glukhov E."/>
            <person name="Rex R."/>
            <person name="Dorrestein P.C."/>
            <person name="Knight R."/>
            <person name="Pevzner P."/>
            <person name="Gerwick W.H."/>
            <person name="Gerwick L."/>
        </authorList>
    </citation>
    <scope>NUCLEOTIDE SEQUENCE</scope>
    <source>
        <strain evidence="3">SIO1C4</strain>
    </source>
</reference>